<dbReference type="InterPro" id="IPR000626">
    <property type="entry name" value="Ubiquitin-like_dom"/>
</dbReference>
<sequence>MKVTVKSSNDQAFQVTVPDNSTVGDLKVAAVVALPPDSGVNKSKVKVWYSGKKMELSKSLESYGITQNSNSTVYLTCIDESSSALSDDESTVVEQPKTKVRRKSSKKSNKCSFESCNSAPLRMVGDCSFCNGKFCSKHRLLESHKCKGLQSCKEKSYERNALKLQSEQTVASKV</sequence>
<gene>
    <name evidence="1" type="ORF">OGATHE_000635</name>
</gene>
<evidence type="ECO:0000313" key="2">
    <source>
        <dbReference type="Proteomes" id="UP000788993"/>
    </source>
</evidence>
<name>A0A1B7SN05_9ASCO</name>
<reference evidence="1" key="1">
    <citation type="journal article" date="2021" name="Open Biol.">
        <title>Shared evolutionary footprints suggest mitochondrial oxidative damage underlies multiple complex I losses in fungi.</title>
        <authorList>
            <person name="Schikora-Tamarit M.A."/>
            <person name="Marcet-Houben M."/>
            <person name="Nosek J."/>
            <person name="Gabaldon T."/>
        </authorList>
    </citation>
    <scope>NUCLEOTIDE SEQUENCE</scope>
    <source>
        <strain evidence="1">NCAIM Y.01608</strain>
    </source>
</reference>
<dbReference type="Gene3D" id="4.10.1110.10">
    <property type="entry name" value="AN1-like Zinc finger"/>
    <property type="match status" value="1"/>
</dbReference>
<dbReference type="AlphaFoldDB" id="A0A1B7SN05"/>
<dbReference type="PROSITE" id="PS51039">
    <property type="entry name" value="ZF_AN1"/>
    <property type="match status" value="1"/>
</dbReference>
<dbReference type="GO" id="GO:0008270">
    <property type="term" value="F:zinc ion binding"/>
    <property type="evidence" value="ECO:0007669"/>
    <property type="project" value="InterPro"/>
</dbReference>
<organism evidence="1 2">
    <name type="scientific">Ogataea polymorpha</name>
    <dbReference type="NCBI Taxonomy" id="460523"/>
    <lineage>
        <taxon>Eukaryota</taxon>
        <taxon>Fungi</taxon>
        <taxon>Dikarya</taxon>
        <taxon>Ascomycota</taxon>
        <taxon>Saccharomycotina</taxon>
        <taxon>Pichiomycetes</taxon>
        <taxon>Pichiales</taxon>
        <taxon>Pichiaceae</taxon>
        <taxon>Ogataea</taxon>
    </lineage>
</organism>
<dbReference type="InterPro" id="IPR000058">
    <property type="entry name" value="Znf_AN1"/>
</dbReference>
<comment type="caution">
    <text evidence="1">The sequence shown here is derived from an EMBL/GenBank/DDBJ whole genome shotgun (WGS) entry which is preliminary data.</text>
</comment>
<protein>
    <submittedName>
        <fullName evidence="1">Uncharacterized protein</fullName>
    </submittedName>
</protein>
<dbReference type="EMBL" id="JAEUBD010000095">
    <property type="protein sequence ID" value="KAH3677980.1"/>
    <property type="molecule type" value="Genomic_DNA"/>
</dbReference>
<dbReference type="InterPro" id="IPR035896">
    <property type="entry name" value="AN1-like_Znf"/>
</dbReference>
<dbReference type="Proteomes" id="UP000788993">
    <property type="component" value="Unassembled WGS sequence"/>
</dbReference>
<dbReference type="OrthoDB" id="428577at2759"/>
<dbReference type="Gene3D" id="3.10.20.90">
    <property type="entry name" value="Phosphatidylinositol 3-kinase Catalytic Subunit, Chain A, domain 1"/>
    <property type="match status" value="1"/>
</dbReference>
<dbReference type="Pfam" id="PF00240">
    <property type="entry name" value="ubiquitin"/>
    <property type="match status" value="1"/>
</dbReference>
<dbReference type="Pfam" id="PF01428">
    <property type="entry name" value="zf-AN1"/>
    <property type="match status" value="1"/>
</dbReference>
<proteinExistence type="predicted"/>
<dbReference type="RefSeq" id="XP_018212657.1">
    <property type="nucleotide sequence ID" value="XM_018353308.1"/>
</dbReference>
<dbReference type="SMART" id="SM00154">
    <property type="entry name" value="ZnF_AN1"/>
    <property type="match status" value="1"/>
</dbReference>
<keyword evidence="2" id="KW-1185">Reference proteome</keyword>
<dbReference type="PROSITE" id="PS50053">
    <property type="entry name" value="UBIQUITIN_2"/>
    <property type="match status" value="1"/>
</dbReference>
<dbReference type="SUPFAM" id="SSF54236">
    <property type="entry name" value="Ubiquitin-like"/>
    <property type="match status" value="1"/>
</dbReference>
<accession>A0A1B7SN05</accession>
<evidence type="ECO:0000313" key="1">
    <source>
        <dbReference type="EMBL" id="KAH3677980.1"/>
    </source>
</evidence>
<dbReference type="SUPFAM" id="SSF118310">
    <property type="entry name" value="AN1-like Zinc finger"/>
    <property type="match status" value="1"/>
</dbReference>
<dbReference type="InterPro" id="IPR029071">
    <property type="entry name" value="Ubiquitin-like_domsf"/>
</dbReference>
<reference evidence="1" key="2">
    <citation type="submission" date="2021-01" db="EMBL/GenBank/DDBJ databases">
        <authorList>
            <person name="Schikora-Tamarit M.A."/>
        </authorList>
    </citation>
    <scope>NUCLEOTIDE SEQUENCE</scope>
    <source>
        <strain evidence="1">NCAIM Y.01608</strain>
    </source>
</reference>